<evidence type="ECO:0000256" key="8">
    <source>
        <dbReference type="ARBA" id="ARBA00023004"/>
    </source>
</evidence>
<keyword evidence="10" id="KW-0472">Membrane</keyword>
<dbReference type="InterPro" id="IPR002403">
    <property type="entry name" value="Cyt_P450_E_grp-IV"/>
</dbReference>
<dbReference type="EMBL" id="CDPU01000023">
    <property type="protein sequence ID" value="CEO51410.1"/>
    <property type="molecule type" value="Genomic_DNA"/>
</dbReference>
<keyword evidence="6" id="KW-0256">Endoplasmic reticulum</keyword>
<dbReference type="InterPro" id="IPR001128">
    <property type="entry name" value="Cyt_P450"/>
</dbReference>
<evidence type="ECO:0000256" key="6">
    <source>
        <dbReference type="ARBA" id="ARBA00022824"/>
    </source>
</evidence>
<keyword evidence="4 12" id="KW-0349">Heme</keyword>
<dbReference type="PANTHER" id="PTHR24304:SF2">
    <property type="entry name" value="24-HYDROXYCHOLESTEROL 7-ALPHA-HYDROXYLASE"/>
    <property type="match status" value="1"/>
</dbReference>
<dbReference type="AlphaFoldDB" id="A0A0B7K903"/>
<dbReference type="GO" id="GO:0005506">
    <property type="term" value="F:iron ion binding"/>
    <property type="evidence" value="ECO:0007669"/>
    <property type="project" value="InterPro"/>
</dbReference>
<dbReference type="CDD" id="cd11042">
    <property type="entry name" value="CYP51-like"/>
    <property type="match status" value="1"/>
</dbReference>
<keyword evidence="5 12" id="KW-0479">Metal-binding</keyword>
<dbReference type="GO" id="GO:0005789">
    <property type="term" value="C:endoplasmic reticulum membrane"/>
    <property type="evidence" value="ECO:0007669"/>
    <property type="project" value="UniProtKB-SubCell"/>
</dbReference>
<comment type="cofactor">
    <cofactor evidence="1 12">
        <name>heme</name>
        <dbReference type="ChEBI" id="CHEBI:30413"/>
    </cofactor>
</comment>
<dbReference type="InterPro" id="IPR050529">
    <property type="entry name" value="CYP450_sterol_14alpha_dmase"/>
</dbReference>
<dbReference type="InterPro" id="IPR017972">
    <property type="entry name" value="Cyt_P450_CS"/>
</dbReference>
<keyword evidence="8 12" id="KW-0408">Iron</keyword>
<dbReference type="Pfam" id="PF00067">
    <property type="entry name" value="p450"/>
    <property type="match status" value="1"/>
</dbReference>
<accession>A0A0B7K903</accession>
<name>A0A0B7K903_BIOOC</name>
<evidence type="ECO:0000256" key="3">
    <source>
        <dbReference type="ARBA" id="ARBA00010617"/>
    </source>
</evidence>
<gene>
    <name evidence="15" type="ORF">BN869_000007468_1</name>
</gene>
<protein>
    <submittedName>
        <fullName evidence="15">Uncharacterized protein</fullName>
    </submittedName>
</protein>
<comment type="subcellular location">
    <subcellularLocation>
        <location evidence="2">Endoplasmic reticulum membrane</location>
        <topology evidence="2">Single-pass membrane protein</topology>
    </subcellularLocation>
</comment>
<evidence type="ECO:0000256" key="14">
    <source>
        <dbReference type="SAM" id="MobiDB-lite"/>
    </source>
</evidence>
<reference evidence="15" key="1">
    <citation type="submission" date="2015-01" db="EMBL/GenBank/DDBJ databases">
        <authorList>
            <person name="Durling Mikael"/>
        </authorList>
    </citation>
    <scope>NUCLEOTIDE SEQUENCE</scope>
</reference>
<dbReference type="GO" id="GO:0008398">
    <property type="term" value="F:sterol 14-demethylase activity"/>
    <property type="evidence" value="ECO:0007669"/>
    <property type="project" value="UniProtKB-ARBA"/>
</dbReference>
<evidence type="ECO:0000256" key="9">
    <source>
        <dbReference type="ARBA" id="ARBA00023033"/>
    </source>
</evidence>
<evidence type="ECO:0000313" key="15">
    <source>
        <dbReference type="EMBL" id="CEO51410.1"/>
    </source>
</evidence>
<feature type="compositionally biased region" description="Basic and acidic residues" evidence="14">
    <location>
        <begin position="408"/>
        <end position="425"/>
    </location>
</feature>
<evidence type="ECO:0000256" key="4">
    <source>
        <dbReference type="ARBA" id="ARBA00022617"/>
    </source>
</evidence>
<dbReference type="FunFam" id="1.10.630.10:FF:000033">
    <property type="entry name" value="14-alpha sterol demethylase"/>
    <property type="match status" value="1"/>
</dbReference>
<evidence type="ECO:0000256" key="5">
    <source>
        <dbReference type="ARBA" id="ARBA00022723"/>
    </source>
</evidence>
<dbReference type="PRINTS" id="PR00465">
    <property type="entry name" value="EP450IV"/>
</dbReference>
<dbReference type="PROSITE" id="PS00086">
    <property type="entry name" value="CYTOCHROME_P450"/>
    <property type="match status" value="1"/>
</dbReference>
<dbReference type="SUPFAM" id="SSF48264">
    <property type="entry name" value="Cytochrome P450"/>
    <property type="match status" value="1"/>
</dbReference>
<feature type="binding site" description="axial binding residue" evidence="12">
    <location>
        <position position="454"/>
    </location>
    <ligand>
        <name>heme</name>
        <dbReference type="ChEBI" id="CHEBI:30413"/>
    </ligand>
    <ligandPart>
        <name>Fe</name>
        <dbReference type="ChEBI" id="CHEBI:18248"/>
    </ligandPart>
</feature>
<dbReference type="GO" id="GO:0020037">
    <property type="term" value="F:heme binding"/>
    <property type="evidence" value="ECO:0007669"/>
    <property type="project" value="InterPro"/>
</dbReference>
<dbReference type="Gene3D" id="1.10.630.10">
    <property type="entry name" value="Cytochrome P450"/>
    <property type="match status" value="1"/>
</dbReference>
<proteinExistence type="inferred from homology"/>
<keyword evidence="9 13" id="KW-0503">Monooxygenase</keyword>
<sequence length="515" mass="58115">MDSFIKIAGVAVAATVLLIIGNAIRQLLPRSKSEPPAVFHWIPIVGNAISYGMDPPTFFRQNREKYGDIFSFTLFNMKLMCYFGIDGNEFILNGKVADLNAEEVYGPLTVPVFGKDVIYDCPNAKLMQQKKFVKFALTQQALEGAVPIIEKEVTDYIKTTPGLKGQAGTLDISKAMAEVNIFTASRAIQGEEIRSRLSRDYAKVYNDLDNGLQPVNFLMPWFPFPHNRKRDLAHIHMRNLYLEVIEKRRKQGPEAEHDMIWNLLNCKYKDGTPVPDKEIAHMMITMLLGGQHSSSSSSSWMLLHIASRPEVGKALYQEQVDNLSKDGKLQPLTYADLDKLPLLKNVVRETLRTHSSIHSVMRKVTRTLEVPGTPYVLHPGTVMLSSPLVTQLSDEHFPNAAEWNPSRWESKEEKKVEGDGEKEAAKEEEEESDLTLAKGARSAYLPFGAGRHRCIGEKFAYLNLEVIVATFVRHFHLSNVDGSREVPPTDYSSLFSRPTMPAVIRWERRVPDEKA</sequence>
<feature type="region of interest" description="Disordered" evidence="14">
    <location>
        <begin position="401"/>
        <end position="432"/>
    </location>
</feature>
<evidence type="ECO:0000256" key="11">
    <source>
        <dbReference type="ARBA" id="ARBA00029435"/>
    </source>
</evidence>
<evidence type="ECO:0000256" key="13">
    <source>
        <dbReference type="RuleBase" id="RU000461"/>
    </source>
</evidence>
<organism evidence="15">
    <name type="scientific">Bionectria ochroleuca</name>
    <name type="common">Gliocladium roseum</name>
    <dbReference type="NCBI Taxonomy" id="29856"/>
    <lineage>
        <taxon>Eukaryota</taxon>
        <taxon>Fungi</taxon>
        <taxon>Dikarya</taxon>
        <taxon>Ascomycota</taxon>
        <taxon>Pezizomycotina</taxon>
        <taxon>Sordariomycetes</taxon>
        <taxon>Hypocreomycetidae</taxon>
        <taxon>Hypocreales</taxon>
        <taxon>Bionectriaceae</taxon>
        <taxon>Clonostachys</taxon>
    </lineage>
</organism>
<dbReference type="PRINTS" id="PR00385">
    <property type="entry name" value="P450"/>
</dbReference>
<dbReference type="InterPro" id="IPR036396">
    <property type="entry name" value="Cyt_P450_sf"/>
</dbReference>
<comment type="similarity">
    <text evidence="3 13">Belongs to the cytochrome P450 family.</text>
</comment>
<keyword evidence="7 13" id="KW-0560">Oxidoreductase</keyword>
<comment type="pathway">
    <text evidence="11">Steroid metabolism; ergosterol biosynthesis.</text>
</comment>
<evidence type="ECO:0000256" key="2">
    <source>
        <dbReference type="ARBA" id="ARBA00004389"/>
    </source>
</evidence>
<evidence type="ECO:0000256" key="1">
    <source>
        <dbReference type="ARBA" id="ARBA00001971"/>
    </source>
</evidence>
<evidence type="ECO:0000256" key="7">
    <source>
        <dbReference type="ARBA" id="ARBA00023002"/>
    </source>
</evidence>
<dbReference type="PANTHER" id="PTHR24304">
    <property type="entry name" value="CYTOCHROME P450 FAMILY 7"/>
    <property type="match status" value="1"/>
</dbReference>
<evidence type="ECO:0000256" key="12">
    <source>
        <dbReference type="PIRSR" id="PIRSR602403-1"/>
    </source>
</evidence>
<evidence type="ECO:0000256" key="10">
    <source>
        <dbReference type="ARBA" id="ARBA00023136"/>
    </source>
</evidence>